<evidence type="ECO:0000256" key="4">
    <source>
        <dbReference type="RuleBase" id="RU000363"/>
    </source>
</evidence>
<dbReference type="VEuPathDB" id="FungiDB:EYZ11_005347"/>
<comment type="similarity">
    <text evidence="1 4">Belongs to the short-chain dehydrogenases/reductases (SDR) family.</text>
</comment>
<dbReference type="InterPro" id="IPR020904">
    <property type="entry name" value="Sc_DH/Rdtase_CS"/>
</dbReference>
<dbReference type="InterPro" id="IPR002347">
    <property type="entry name" value="SDR_fam"/>
</dbReference>
<dbReference type="GO" id="GO:0006633">
    <property type="term" value="P:fatty acid biosynthetic process"/>
    <property type="evidence" value="ECO:0007669"/>
    <property type="project" value="TreeGrafter"/>
</dbReference>
<dbReference type="PRINTS" id="PR00080">
    <property type="entry name" value="SDRFAMILY"/>
</dbReference>
<dbReference type="InterPro" id="IPR036291">
    <property type="entry name" value="NAD(P)-bd_dom_sf"/>
</dbReference>
<dbReference type="CDD" id="cd05233">
    <property type="entry name" value="SDR_c"/>
    <property type="match status" value="1"/>
</dbReference>
<accession>A0A5M9N4I0</accession>
<dbReference type="EMBL" id="QUQM01000002">
    <property type="protein sequence ID" value="KAA8652133.1"/>
    <property type="molecule type" value="Genomic_DNA"/>
</dbReference>
<dbReference type="PRINTS" id="PR00081">
    <property type="entry name" value="GDHRDH"/>
</dbReference>
<dbReference type="OrthoDB" id="47007at2759"/>
<evidence type="ECO:0000313" key="7">
    <source>
        <dbReference type="Proteomes" id="UP000324241"/>
    </source>
</evidence>
<evidence type="ECO:0000256" key="3">
    <source>
        <dbReference type="ARBA" id="ARBA00023002"/>
    </source>
</evidence>
<reference evidence="6 7" key="1">
    <citation type="submission" date="2019-08" db="EMBL/GenBank/DDBJ databases">
        <title>The genome sequence of a newly discovered highly antifungal drug resistant Aspergillus species, Aspergillus tanneri NIH 1004.</title>
        <authorList>
            <person name="Mounaud S."/>
            <person name="Singh I."/>
            <person name="Joardar V."/>
            <person name="Pakala S."/>
            <person name="Pakala S."/>
            <person name="Venepally P."/>
            <person name="Chung J.K."/>
            <person name="Losada L."/>
            <person name="Nierman W.C."/>
        </authorList>
    </citation>
    <scope>NUCLEOTIDE SEQUENCE [LARGE SCALE GENOMIC DNA]</scope>
    <source>
        <strain evidence="6 7">NIH1004</strain>
    </source>
</reference>
<evidence type="ECO:0000313" key="6">
    <source>
        <dbReference type="EMBL" id="KAA8652133.1"/>
    </source>
</evidence>
<keyword evidence="2" id="KW-0521">NADP</keyword>
<evidence type="ECO:0000256" key="5">
    <source>
        <dbReference type="SAM" id="MobiDB-lite"/>
    </source>
</evidence>
<evidence type="ECO:0000256" key="1">
    <source>
        <dbReference type="ARBA" id="ARBA00006484"/>
    </source>
</evidence>
<sequence>MSRPLEGKFGIITGGSRGIGEAIARNLAEKGCSLLLNFTSESSRARTEELCIALASAHSIRCESVQANLNHPESATTTILLAAKEHFTSATGAFQIDILINNAGVSQDRLLNDPVSGPIDPATFTWHYNINVLAPLLLTQACAPFLPSNPTRSGRIVNISSVSSSMGFEGQTVYGGTKAALEAMTRTWARELASRATVNAINPGPVIGDMYFQTGEGFWNQIQGFQDNTPLSQLIDDDPQLQALSPEQIRLFKDKMGGRRPAFTAEIAGVVGMLCTADGDEFEIATESTDSATIYAASDRESAREALNQLLIVFQLYTQDPAETLEQSQKQEDEIREDIGNDNTEMHEESRLVETSFDPWTVRPEVRVEVRRRVAQRVRELKNAVELLEERASAD</sequence>
<dbReference type="RefSeq" id="XP_033431494.1">
    <property type="nucleotide sequence ID" value="XM_033565737.1"/>
</dbReference>
<evidence type="ECO:0000256" key="2">
    <source>
        <dbReference type="ARBA" id="ARBA00022857"/>
    </source>
</evidence>
<dbReference type="GeneID" id="54323739"/>
<dbReference type="FunFam" id="3.40.50.720:FF:000374">
    <property type="entry name" value="3-oxoacyl-(Acyl-carrier-protein) reductase"/>
    <property type="match status" value="1"/>
</dbReference>
<feature type="compositionally biased region" description="Basic and acidic residues" evidence="5">
    <location>
        <begin position="329"/>
        <end position="352"/>
    </location>
</feature>
<dbReference type="Pfam" id="PF00106">
    <property type="entry name" value="adh_short"/>
    <property type="match status" value="1"/>
</dbReference>
<dbReference type="PROSITE" id="PS00061">
    <property type="entry name" value="ADH_SHORT"/>
    <property type="match status" value="1"/>
</dbReference>
<dbReference type="SUPFAM" id="SSF51735">
    <property type="entry name" value="NAD(P)-binding Rossmann-fold domains"/>
    <property type="match status" value="1"/>
</dbReference>
<proteinExistence type="inferred from homology"/>
<dbReference type="Gene3D" id="3.40.50.720">
    <property type="entry name" value="NAD(P)-binding Rossmann-like Domain"/>
    <property type="match status" value="1"/>
</dbReference>
<dbReference type="GO" id="GO:0044550">
    <property type="term" value="P:secondary metabolite biosynthetic process"/>
    <property type="evidence" value="ECO:0007669"/>
    <property type="project" value="UniProtKB-ARBA"/>
</dbReference>
<dbReference type="PANTHER" id="PTHR42760">
    <property type="entry name" value="SHORT-CHAIN DEHYDROGENASES/REDUCTASES FAMILY MEMBER"/>
    <property type="match status" value="1"/>
</dbReference>
<protein>
    <submittedName>
        <fullName evidence="6">Uncharacterized protein</fullName>
    </submittedName>
</protein>
<dbReference type="GO" id="GO:0016616">
    <property type="term" value="F:oxidoreductase activity, acting on the CH-OH group of donors, NAD or NADP as acceptor"/>
    <property type="evidence" value="ECO:0007669"/>
    <property type="project" value="TreeGrafter"/>
</dbReference>
<organism evidence="6 7">
    <name type="scientific">Aspergillus tanneri</name>
    <dbReference type="NCBI Taxonomy" id="1220188"/>
    <lineage>
        <taxon>Eukaryota</taxon>
        <taxon>Fungi</taxon>
        <taxon>Dikarya</taxon>
        <taxon>Ascomycota</taxon>
        <taxon>Pezizomycotina</taxon>
        <taxon>Eurotiomycetes</taxon>
        <taxon>Eurotiomycetidae</taxon>
        <taxon>Eurotiales</taxon>
        <taxon>Aspergillaceae</taxon>
        <taxon>Aspergillus</taxon>
        <taxon>Aspergillus subgen. Circumdati</taxon>
    </lineage>
</organism>
<keyword evidence="3" id="KW-0560">Oxidoreductase</keyword>
<name>A0A5M9N4I0_9EURO</name>
<gene>
    <name evidence="6" type="ORF">ATNIH1004_001037</name>
</gene>
<dbReference type="PANTHER" id="PTHR42760:SF111">
    <property type="entry name" value="3-OXOACYL-(ACYL-CARRIER-PROTEIN) REDUCTASE (AFU_ORTHOLOGUE AFUA_1G10100)"/>
    <property type="match status" value="1"/>
</dbReference>
<feature type="region of interest" description="Disordered" evidence="5">
    <location>
        <begin position="323"/>
        <end position="352"/>
    </location>
</feature>
<dbReference type="AlphaFoldDB" id="A0A5M9N4I0"/>
<comment type="caution">
    <text evidence="6">The sequence shown here is derived from an EMBL/GenBank/DDBJ whole genome shotgun (WGS) entry which is preliminary data.</text>
</comment>
<dbReference type="GO" id="GO:0048038">
    <property type="term" value="F:quinone binding"/>
    <property type="evidence" value="ECO:0007669"/>
    <property type="project" value="TreeGrafter"/>
</dbReference>
<dbReference type="Proteomes" id="UP000324241">
    <property type="component" value="Unassembled WGS sequence"/>
</dbReference>